<comment type="caution">
    <text evidence="1">The sequence shown here is derived from an EMBL/GenBank/DDBJ whole genome shotgun (WGS) entry which is preliminary data.</text>
</comment>
<reference evidence="1 2" key="1">
    <citation type="submission" date="2017-06" db="EMBL/GenBank/DDBJ databases">
        <title>Genome of Fusarium nygamai isolate CS10214.</title>
        <authorList>
            <person name="Gardiner D.M."/>
            <person name="Obanor F."/>
            <person name="Kazan K."/>
        </authorList>
    </citation>
    <scope>NUCLEOTIDE SEQUENCE [LARGE SCALE GENOMIC DNA]</scope>
    <source>
        <strain evidence="1 2">CS10214</strain>
    </source>
</reference>
<dbReference type="AlphaFoldDB" id="A0A2K0UBR0"/>
<name>A0A2K0UBR0_GIBNY</name>
<dbReference type="Proteomes" id="UP000236664">
    <property type="component" value="Unassembled WGS sequence"/>
</dbReference>
<protein>
    <submittedName>
        <fullName evidence="1">Uncharacterized protein</fullName>
    </submittedName>
</protein>
<sequence>MRTGWALNSKTLADQDDSINNILIETQSSNSLKHSFAEVDYPMLEQLVADVRMPLYLVDETIFPRPFDPRMETLRFKSGSQNDIDTDEEWDMEDFVVEDGFEGADELRLKVYRLLFARILQGERAL</sequence>
<dbReference type="EMBL" id="MTQA01000598">
    <property type="protein sequence ID" value="PNP55206.1"/>
    <property type="molecule type" value="Genomic_DNA"/>
</dbReference>
<evidence type="ECO:0000313" key="1">
    <source>
        <dbReference type="EMBL" id="PNP55206.1"/>
    </source>
</evidence>
<organism evidence="1 2">
    <name type="scientific">Gibberella nygamai</name>
    <name type="common">Bean root rot disease fungus</name>
    <name type="synonym">Fusarium nygamai</name>
    <dbReference type="NCBI Taxonomy" id="42673"/>
    <lineage>
        <taxon>Eukaryota</taxon>
        <taxon>Fungi</taxon>
        <taxon>Dikarya</taxon>
        <taxon>Ascomycota</taxon>
        <taxon>Pezizomycotina</taxon>
        <taxon>Sordariomycetes</taxon>
        <taxon>Hypocreomycetidae</taxon>
        <taxon>Hypocreales</taxon>
        <taxon>Nectriaceae</taxon>
        <taxon>Fusarium</taxon>
        <taxon>Fusarium fujikuroi species complex</taxon>
    </lineage>
</organism>
<gene>
    <name evidence="1" type="ORF">FNYG_15533</name>
</gene>
<dbReference type="OrthoDB" id="5106733at2759"/>
<keyword evidence="2" id="KW-1185">Reference proteome</keyword>
<evidence type="ECO:0000313" key="2">
    <source>
        <dbReference type="Proteomes" id="UP000236664"/>
    </source>
</evidence>
<proteinExistence type="predicted"/>
<accession>A0A2K0UBR0</accession>